<dbReference type="InterPro" id="IPR037930">
    <property type="entry name" value="Tom40"/>
</dbReference>
<comment type="caution">
    <text evidence="12">The sequence shown here is derived from an EMBL/GenBank/DDBJ whole genome shotgun (WGS) entry which is preliminary data.</text>
</comment>
<feature type="compositionally biased region" description="Pro residues" evidence="10">
    <location>
        <begin position="474"/>
        <end position="484"/>
    </location>
</feature>
<dbReference type="GO" id="GO:0005741">
    <property type="term" value="C:mitochondrial outer membrane"/>
    <property type="evidence" value="ECO:0007669"/>
    <property type="project" value="UniProtKB-SubCell"/>
</dbReference>
<feature type="region of interest" description="Disordered" evidence="10">
    <location>
        <begin position="465"/>
        <end position="484"/>
    </location>
</feature>
<keyword evidence="7" id="KW-0653">Protein transport</keyword>
<organism evidence="12 13">
    <name type="scientific">Psilocybe cyanescens</name>
    <dbReference type="NCBI Taxonomy" id="93625"/>
    <lineage>
        <taxon>Eukaryota</taxon>
        <taxon>Fungi</taxon>
        <taxon>Dikarya</taxon>
        <taxon>Basidiomycota</taxon>
        <taxon>Agaricomycotina</taxon>
        <taxon>Agaricomycetes</taxon>
        <taxon>Agaricomycetidae</taxon>
        <taxon>Agaricales</taxon>
        <taxon>Agaricineae</taxon>
        <taxon>Strophariaceae</taxon>
        <taxon>Psilocybe</taxon>
    </lineage>
</organism>
<dbReference type="InParanoid" id="A0A409XR76"/>
<evidence type="ECO:0000256" key="9">
    <source>
        <dbReference type="ARBA" id="ARBA00023136"/>
    </source>
</evidence>
<dbReference type="EMBL" id="NHYD01000790">
    <property type="protein sequence ID" value="PPQ93309.1"/>
    <property type="molecule type" value="Genomic_DNA"/>
</dbReference>
<comment type="subcellular location">
    <subcellularLocation>
        <location evidence="1">Mitochondrion outer membrane</location>
        <topology evidence="1">Multi-pass membrane protein</topology>
    </subcellularLocation>
</comment>
<name>A0A409XR76_PSICY</name>
<keyword evidence="4" id="KW-1134">Transmembrane beta strand</keyword>
<dbReference type="InterPro" id="IPR027246">
    <property type="entry name" value="Porin_Euk/Tom40"/>
</dbReference>
<dbReference type="Proteomes" id="UP000283269">
    <property type="component" value="Unassembled WGS sequence"/>
</dbReference>
<protein>
    <recommendedName>
        <fullName evidence="11">ABC transporter domain-containing protein</fullName>
    </recommendedName>
</protein>
<sequence>MASTFLPEEDAHSKSSTPIVPSYFNPISPFFNAYDRFARWREDLGLPHPGSVENLAKEVKGTHLSNYIFDGARADLTKSLSVNPLFQVTHSFALGSQTLPSSYNFGAVFANQKVFLQGSVDHEGSISGRFNNGWGANNVFKAQAQLSQQADQSMIQLEHDYHGQDFSANIKAVNPSPINLTGVYIGSYLQSITQNVALGLEALYQRPTPDTSDLVISYLAKLTSTDKNWIATAQLQPSGIIQATYWQRLSEKVEVAADIQVLSAPTRRDAIATLGAKYDFRVATFRAQVDSTGKVSALLEQRFVPAFAFLVSGEIDHFKNSAKRPSLLPGSPFDFLVTITKLRAHEALARNNTSNSTKELLRRAIEVGETFEIQADLWHRSWMNLSGGEGQRILLAAAISLDTAEILLLDEPTSALDQETSLLVEQAIVERVHSAKTALKAVIWISHSPEQSRRVGSRFIHLSAGGSYETDDPTPSPHPATPVG</sequence>
<evidence type="ECO:0000259" key="11">
    <source>
        <dbReference type="Pfam" id="PF00005"/>
    </source>
</evidence>
<dbReference type="GO" id="GO:0008320">
    <property type="term" value="F:protein transmembrane transporter activity"/>
    <property type="evidence" value="ECO:0007669"/>
    <property type="project" value="InterPro"/>
</dbReference>
<feature type="domain" description="ABC transporter" evidence="11">
    <location>
        <begin position="359"/>
        <end position="414"/>
    </location>
</feature>
<evidence type="ECO:0000313" key="13">
    <source>
        <dbReference type="Proteomes" id="UP000283269"/>
    </source>
</evidence>
<evidence type="ECO:0000256" key="7">
    <source>
        <dbReference type="ARBA" id="ARBA00022927"/>
    </source>
</evidence>
<dbReference type="GO" id="GO:0030150">
    <property type="term" value="P:protein import into mitochondrial matrix"/>
    <property type="evidence" value="ECO:0007669"/>
    <property type="project" value="InterPro"/>
</dbReference>
<gene>
    <name evidence="12" type="ORF">CVT25_014438</name>
</gene>
<evidence type="ECO:0000256" key="1">
    <source>
        <dbReference type="ARBA" id="ARBA00004374"/>
    </source>
</evidence>
<keyword evidence="8" id="KW-0496">Mitochondrion</keyword>
<proteinExistence type="inferred from homology"/>
<evidence type="ECO:0000313" key="12">
    <source>
        <dbReference type="EMBL" id="PPQ93309.1"/>
    </source>
</evidence>
<dbReference type="SUPFAM" id="SSF52540">
    <property type="entry name" value="P-loop containing nucleoside triphosphate hydrolases"/>
    <property type="match status" value="1"/>
</dbReference>
<reference evidence="12 13" key="1">
    <citation type="journal article" date="2018" name="Evol. Lett.">
        <title>Horizontal gene cluster transfer increased hallucinogenic mushroom diversity.</title>
        <authorList>
            <person name="Reynolds H.T."/>
            <person name="Vijayakumar V."/>
            <person name="Gluck-Thaler E."/>
            <person name="Korotkin H.B."/>
            <person name="Matheny P.B."/>
            <person name="Slot J.C."/>
        </authorList>
    </citation>
    <scope>NUCLEOTIDE SEQUENCE [LARGE SCALE GENOMIC DNA]</scope>
    <source>
        <strain evidence="12 13">2631</strain>
    </source>
</reference>
<dbReference type="InterPro" id="IPR003439">
    <property type="entry name" value="ABC_transporter-like_ATP-bd"/>
</dbReference>
<dbReference type="Pfam" id="PF01459">
    <property type="entry name" value="Porin_3"/>
    <property type="match status" value="1"/>
</dbReference>
<dbReference type="Gene3D" id="3.40.50.300">
    <property type="entry name" value="P-loop containing nucleotide triphosphate hydrolases"/>
    <property type="match status" value="1"/>
</dbReference>
<evidence type="ECO:0000256" key="3">
    <source>
        <dbReference type="ARBA" id="ARBA00022448"/>
    </source>
</evidence>
<evidence type="ECO:0000256" key="10">
    <source>
        <dbReference type="SAM" id="MobiDB-lite"/>
    </source>
</evidence>
<dbReference type="FunCoup" id="A0A409XR76">
    <property type="interactions" value="216"/>
</dbReference>
<dbReference type="InterPro" id="IPR027417">
    <property type="entry name" value="P-loop_NTPase"/>
</dbReference>
<keyword evidence="3" id="KW-0813">Transport</keyword>
<dbReference type="Pfam" id="PF00005">
    <property type="entry name" value="ABC_tran"/>
    <property type="match status" value="1"/>
</dbReference>
<evidence type="ECO:0000256" key="8">
    <source>
        <dbReference type="ARBA" id="ARBA00023128"/>
    </source>
</evidence>
<dbReference type="OrthoDB" id="19656at2759"/>
<evidence type="ECO:0000256" key="4">
    <source>
        <dbReference type="ARBA" id="ARBA00022452"/>
    </source>
</evidence>
<keyword evidence="6" id="KW-1000">Mitochondrion outer membrane</keyword>
<dbReference type="Gene3D" id="2.40.160.10">
    <property type="entry name" value="Porin"/>
    <property type="match status" value="1"/>
</dbReference>
<dbReference type="CDD" id="cd07305">
    <property type="entry name" value="Porin3_Tom40"/>
    <property type="match status" value="1"/>
</dbReference>
<evidence type="ECO:0000256" key="5">
    <source>
        <dbReference type="ARBA" id="ARBA00022692"/>
    </source>
</evidence>
<evidence type="ECO:0000256" key="2">
    <source>
        <dbReference type="ARBA" id="ARBA00010510"/>
    </source>
</evidence>
<evidence type="ECO:0000256" key="6">
    <source>
        <dbReference type="ARBA" id="ARBA00022787"/>
    </source>
</evidence>
<dbReference type="GO" id="GO:0005524">
    <property type="term" value="F:ATP binding"/>
    <property type="evidence" value="ECO:0007669"/>
    <property type="project" value="InterPro"/>
</dbReference>
<dbReference type="STRING" id="93625.A0A409XR76"/>
<dbReference type="PANTHER" id="PTHR10802">
    <property type="entry name" value="MITOCHONDRIAL IMPORT RECEPTOR SUBUNIT TOM40"/>
    <property type="match status" value="1"/>
</dbReference>
<keyword evidence="13" id="KW-1185">Reference proteome</keyword>
<dbReference type="InterPro" id="IPR023614">
    <property type="entry name" value="Porin_dom_sf"/>
</dbReference>
<accession>A0A409XR76</accession>
<dbReference type="GO" id="GO:0016887">
    <property type="term" value="F:ATP hydrolysis activity"/>
    <property type="evidence" value="ECO:0007669"/>
    <property type="project" value="InterPro"/>
</dbReference>
<comment type="similarity">
    <text evidence="2">Belongs to the Tom40 family.</text>
</comment>
<keyword evidence="5" id="KW-0812">Transmembrane</keyword>
<keyword evidence="9" id="KW-0472">Membrane</keyword>
<dbReference type="AlphaFoldDB" id="A0A409XR76"/>